<keyword evidence="2" id="KW-0812">Transmembrane</keyword>
<keyword evidence="6" id="KW-1185">Reference proteome</keyword>
<dbReference type="Proteomes" id="UP000336646">
    <property type="component" value="Unassembled WGS sequence"/>
</dbReference>
<reference evidence="3 6" key="2">
    <citation type="submission" date="2020-07" db="EMBL/GenBank/DDBJ databases">
        <authorList>
            <person name="Khare M."/>
        </authorList>
    </citation>
    <scope>NUCLEOTIDE SEQUENCE [LARGE SCALE GENOMIC DNA]</scope>
    <source>
        <strain evidence="3 6">P8776</strain>
    </source>
</reference>
<evidence type="ECO:0000313" key="3">
    <source>
        <dbReference type="EMBL" id="MBA4504201.1"/>
    </source>
</evidence>
<dbReference type="RefSeq" id="WP_136648843.1">
    <property type="nucleotide sequence ID" value="NZ_CP038157.1"/>
</dbReference>
<proteinExistence type="predicted"/>
<dbReference type="PANTHER" id="PTHR38442:SF1">
    <property type="entry name" value="INNER MEMBRANE PROTEIN"/>
    <property type="match status" value="1"/>
</dbReference>
<dbReference type="EMBL" id="RXIR01000005">
    <property type="protein sequence ID" value="TVS29428.1"/>
    <property type="molecule type" value="Genomic_DNA"/>
</dbReference>
<dbReference type="AlphaFoldDB" id="A0A6C1U0G0"/>
<reference evidence="4 5" key="1">
    <citation type="submission" date="2018-12" db="EMBL/GenBank/DDBJ databases">
        <title>Corynebacterium sanguinis sp. nov., a clinically-associated and environmental corynebacterium.</title>
        <authorList>
            <person name="Gonzales-Siles L."/>
            <person name="Jaen-Luchoro D."/>
            <person name="Cardew S."/>
            <person name="Inganas E."/>
            <person name="Ohlen M."/>
            <person name="Jensie-Markopolous S."/>
            <person name="Pinyeiro-Iglesias B."/>
            <person name="Molin K."/>
            <person name="Skovbjerg S."/>
            <person name="Svensson-Stadler L."/>
            <person name="Funke G."/>
            <person name="Moore E.R.B."/>
        </authorList>
    </citation>
    <scope>NUCLEOTIDE SEQUENCE [LARGE SCALE GENOMIC DNA]</scope>
    <source>
        <strain evidence="4 5">58734</strain>
    </source>
</reference>
<name>A0A6C1U0G0_9CORY</name>
<comment type="caution">
    <text evidence="4">The sequence shown here is derived from an EMBL/GenBank/DDBJ whole genome shotgun (WGS) entry which is preliminary data.</text>
</comment>
<feature type="region of interest" description="Disordered" evidence="1">
    <location>
        <begin position="1"/>
        <end position="21"/>
    </location>
</feature>
<accession>A0A6C1U0G0</accession>
<dbReference type="InterPro" id="IPR007383">
    <property type="entry name" value="DUF445"/>
</dbReference>
<feature type="transmembrane region" description="Helical" evidence="2">
    <location>
        <begin position="32"/>
        <end position="52"/>
    </location>
</feature>
<evidence type="ECO:0000313" key="6">
    <source>
        <dbReference type="Proteomes" id="UP000580709"/>
    </source>
</evidence>
<evidence type="ECO:0000313" key="4">
    <source>
        <dbReference type="EMBL" id="TVS29428.1"/>
    </source>
</evidence>
<dbReference type="EMBL" id="JACEOR010000085">
    <property type="protein sequence ID" value="MBA4504201.1"/>
    <property type="molecule type" value="Genomic_DNA"/>
</dbReference>
<dbReference type="PANTHER" id="PTHR38442">
    <property type="entry name" value="INNER MEMBRANE PROTEIN-RELATED"/>
    <property type="match status" value="1"/>
</dbReference>
<dbReference type="Proteomes" id="UP000580709">
    <property type="component" value="Unassembled WGS sequence"/>
</dbReference>
<sequence length="433" mass="47715">MAQHALEGPDPIPLPTPDNESQRRRVLRNHKIFVTSLLGVMAVIFLSCSWWQSQGTAPGWVGYVRAAAEAGMVGGLADWFAVTALFRRPLGLPIPHTSIIPRKKDQVAGALGDFVSENFLNAQTITDKVVQAKVPQRVGAWLVQPDNAERVSEHVGGFTIRIVQSIDPAEAERVINTHVINRFAEPTWGPPLGRALEGLIQDGKVEPIVDDVIAWGRRKVEGMEEVVVTMIDERMPKWAPKFAKDLVGERVYRELVEFMREMDTDPQHEARRAVRRHINQFAQDLQFDPDMISRVESIKADVMGSNAVTSTAGGLWAQVSQALIDASSNPASPLRRKLVSLCIEWGDKLQTDPQVAHSAQTRLAAVTKYLAENGAGEIVSIISETIARWDGKEASDKIELMVGKDLQFIRLNGTVVGALAGLAIYTVSQLLFN</sequence>
<dbReference type="GeneID" id="74901304"/>
<evidence type="ECO:0000256" key="1">
    <source>
        <dbReference type="SAM" id="MobiDB-lite"/>
    </source>
</evidence>
<dbReference type="Pfam" id="PF04286">
    <property type="entry name" value="DUF445"/>
    <property type="match status" value="1"/>
</dbReference>
<keyword evidence="2" id="KW-0472">Membrane</keyword>
<dbReference type="OrthoDB" id="9769590at2"/>
<keyword evidence="2" id="KW-1133">Transmembrane helix</keyword>
<protein>
    <submittedName>
        <fullName evidence="4">DUF445 family protein</fullName>
    </submittedName>
</protein>
<evidence type="ECO:0000313" key="5">
    <source>
        <dbReference type="Proteomes" id="UP000336646"/>
    </source>
</evidence>
<gene>
    <name evidence="4" type="ORF">EKI59_03760</name>
    <name evidence="3" type="ORF">H0H28_02410</name>
</gene>
<organism evidence="4 5">
    <name type="scientific">Corynebacterium sanguinis</name>
    <dbReference type="NCBI Taxonomy" id="2594913"/>
    <lineage>
        <taxon>Bacteria</taxon>
        <taxon>Bacillati</taxon>
        <taxon>Actinomycetota</taxon>
        <taxon>Actinomycetes</taxon>
        <taxon>Mycobacteriales</taxon>
        <taxon>Corynebacteriaceae</taxon>
        <taxon>Corynebacterium</taxon>
    </lineage>
</organism>
<evidence type="ECO:0000256" key="2">
    <source>
        <dbReference type="SAM" id="Phobius"/>
    </source>
</evidence>
<dbReference type="GO" id="GO:0005886">
    <property type="term" value="C:plasma membrane"/>
    <property type="evidence" value="ECO:0007669"/>
    <property type="project" value="TreeGrafter"/>
</dbReference>